<name>A0A128A0V9_9ARCH</name>
<protein>
    <recommendedName>
        <fullName evidence="3">Cupin 2 conserved barrel domain-containing protein</fullName>
    </recommendedName>
</protein>
<gene>
    <name evidence="1" type="ORF">NDEV_0203</name>
</gene>
<evidence type="ECO:0000313" key="2">
    <source>
        <dbReference type="Proteomes" id="UP000196239"/>
    </source>
</evidence>
<proteinExistence type="predicted"/>
<dbReference type="InterPro" id="IPR011051">
    <property type="entry name" value="RmlC_Cupin_sf"/>
</dbReference>
<dbReference type="InterPro" id="IPR014710">
    <property type="entry name" value="RmlC-like_jellyroll"/>
</dbReference>
<evidence type="ECO:0000313" key="1">
    <source>
        <dbReference type="EMBL" id="CUR50968.1"/>
    </source>
</evidence>
<dbReference type="SUPFAM" id="SSF51182">
    <property type="entry name" value="RmlC-like cupins"/>
    <property type="match status" value="1"/>
</dbReference>
<organism evidence="1 2">
    <name type="scientific">Nitrosotalea devaniterrae</name>
    <dbReference type="NCBI Taxonomy" id="1078905"/>
    <lineage>
        <taxon>Archaea</taxon>
        <taxon>Nitrososphaerota</taxon>
        <taxon>Nitrososphaeria</taxon>
        <taxon>Nitrosotaleales</taxon>
        <taxon>Nitrosotaleaceae</taxon>
        <taxon>Nitrosotalea</taxon>
    </lineage>
</organism>
<dbReference type="Gene3D" id="2.60.120.10">
    <property type="entry name" value="Jelly Rolls"/>
    <property type="match status" value="1"/>
</dbReference>
<accession>A0A128A0V9</accession>
<keyword evidence="2" id="KW-1185">Reference proteome</keyword>
<dbReference type="AlphaFoldDB" id="A0A128A0V9"/>
<sequence>MKIEKEVEDKRGKIIFLSFEGKQINILELKKGFSRGGHYHKSPTKHFIISGKIEYRGKNVITGKERKQVFSSNDIIETPENEAHLLTAVGNSIFLETFENDYEATLFPEYRRIIESQL</sequence>
<reference evidence="2" key="1">
    <citation type="submission" date="2015-10" db="EMBL/GenBank/DDBJ databases">
        <authorList>
            <person name="Lehtovirta-Morley L.E."/>
            <person name="Vieille C."/>
        </authorList>
    </citation>
    <scope>NUCLEOTIDE SEQUENCE [LARGE SCALE GENOMIC DNA]</scope>
</reference>
<dbReference type="Proteomes" id="UP000196239">
    <property type="component" value="Chromosome 1"/>
</dbReference>
<dbReference type="KEGG" id="ndv:NDEV_0203"/>
<evidence type="ECO:0008006" key="3">
    <source>
        <dbReference type="Google" id="ProtNLM"/>
    </source>
</evidence>
<dbReference type="EMBL" id="LN890280">
    <property type="protein sequence ID" value="CUR50968.1"/>
    <property type="molecule type" value="Genomic_DNA"/>
</dbReference>